<dbReference type="AlphaFoldDB" id="A0AAD9K130"/>
<proteinExistence type="predicted"/>
<accession>A0AAD9K130</accession>
<dbReference type="InterPro" id="IPR036291">
    <property type="entry name" value="NAD(P)-bd_dom_sf"/>
</dbReference>
<organism evidence="1 2">
    <name type="scientific">Paralvinella palmiformis</name>
    <dbReference type="NCBI Taxonomy" id="53620"/>
    <lineage>
        <taxon>Eukaryota</taxon>
        <taxon>Metazoa</taxon>
        <taxon>Spiralia</taxon>
        <taxon>Lophotrochozoa</taxon>
        <taxon>Annelida</taxon>
        <taxon>Polychaeta</taxon>
        <taxon>Sedentaria</taxon>
        <taxon>Canalipalpata</taxon>
        <taxon>Terebellida</taxon>
        <taxon>Terebelliformia</taxon>
        <taxon>Alvinellidae</taxon>
        <taxon>Paralvinella</taxon>
    </lineage>
</organism>
<gene>
    <name evidence="1" type="ORF">LSH36_103g05018</name>
</gene>
<name>A0AAD9K130_9ANNE</name>
<dbReference type="Gene3D" id="3.40.50.720">
    <property type="entry name" value="NAD(P)-binding Rossmann-like Domain"/>
    <property type="match status" value="1"/>
</dbReference>
<dbReference type="PANTHER" id="PTHR43975">
    <property type="entry name" value="ZGC:101858"/>
    <property type="match status" value="1"/>
</dbReference>
<evidence type="ECO:0000313" key="2">
    <source>
        <dbReference type="Proteomes" id="UP001208570"/>
    </source>
</evidence>
<keyword evidence="2" id="KW-1185">Reference proteome</keyword>
<dbReference type="PANTHER" id="PTHR43975:SF2">
    <property type="entry name" value="EG:BACR7A4.14 PROTEIN-RELATED"/>
    <property type="match status" value="1"/>
</dbReference>
<sequence>MALTGISGKIVLITGASGSVGSGVAVNLAKIGAKLALTGRDKTKLSATAERSCLYGPLGVEMWAGLEPVFIVVGDLRNNGDVKNIVDKTVEKFGGIDILVNSAGVVKPGQFLTMNMDDYETTYTTNLRGVFVMCKMAVPHIIKRKGNIVNISSYAGIRPIYSFFSYGMFETCLDQLTRCLALELGPKGVRVNSVNPGVLKNTDFWTRNGAPYASQVDNMDKIEEGMRKMYPMNRLGEVSDVVNAVTFLISDNASFINGAILPVDGGKVLSAKLATPDSGQF</sequence>
<dbReference type="PRINTS" id="PR00081">
    <property type="entry name" value="GDHRDH"/>
</dbReference>
<dbReference type="PRINTS" id="PR00080">
    <property type="entry name" value="SDRFAMILY"/>
</dbReference>
<dbReference type="Pfam" id="PF13561">
    <property type="entry name" value="adh_short_C2"/>
    <property type="match status" value="1"/>
</dbReference>
<protein>
    <submittedName>
        <fullName evidence="1">Uncharacterized protein</fullName>
    </submittedName>
</protein>
<comment type="caution">
    <text evidence="1">The sequence shown here is derived from an EMBL/GenBank/DDBJ whole genome shotgun (WGS) entry which is preliminary data.</text>
</comment>
<dbReference type="SUPFAM" id="SSF51735">
    <property type="entry name" value="NAD(P)-binding Rossmann-fold domains"/>
    <property type="match status" value="1"/>
</dbReference>
<dbReference type="Proteomes" id="UP001208570">
    <property type="component" value="Unassembled WGS sequence"/>
</dbReference>
<dbReference type="EMBL" id="JAODUP010000103">
    <property type="protein sequence ID" value="KAK2162133.1"/>
    <property type="molecule type" value="Genomic_DNA"/>
</dbReference>
<dbReference type="FunFam" id="3.40.50.720:FF:000084">
    <property type="entry name" value="Short-chain dehydrogenase reductase"/>
    <property type="match status" value="1"/>
</dbReference>
<evidence type="ECO:0000313" key="1">
    <source>
        <dbReference type="EMBL" id="KAK2162133.1"/>
    </source>
</evidence>
<reference evidence="1" key="1">
    <citation type="journal article" date="2023" name="Mol. Biol. Evol.">
        <title>Third-Generation Sequencing Reveals the Adaptive Role of the Epigenome in Three Deep-Sea Polychaetes.</title>
        <authorList>
            <person name="Perez M."/>
            <person name="Aroh O."/>
            <person name="Sun Y."/>
            <person name="Lan Y."/>
            <person name="Juniper S.K."/>
            <person name="Young C.R."/>
            <person name="Angers B."/>
            <person name="Qian P.Y."/>
        </authorList>
    </citation>
    <scope>NUCLEOTIDE SEQUENCE</scope>
    <source>
        <strain evidence="1">P08H-3</strain>
    </source>
</reference>
<dbReference type="InterPro" id="IPR002347">
    <property type="entry name" value="SDR_fam"/>
</dbReference>